<proteinExistence type="predicted"/>
<feature type="domain" description="Integrase zinc-binding" evidence="2">
    <location>
        <begin position="38"/>
        <end position="90"/>
    </location>
</feature>
<evidence type="ECO:0000256" key="1">
    <source>
        <dbReference type="ARBA" id="ARBA00012493"/>
    </source>
</evidence>
<dbReference type="PANTHER" id="PTHR37984">
    <property type="entry name" value="PROTEIN CBG26694"/>
    <property type="match status" value="1"/>
</dbReference>
<name>A0A915K3Z6_ROMCU</name>
<dbReference type="PANTHER" id="PTHR37984:SF5">
    <property type="entry name" value="PROTEIN NYNRIN-LIKE"/>
    <property type="match status" value="1"/>
</dbReference>
<accession>A0A915K3Z6</accession>
<evidence type="ECO:0000313" key="3">
    <source>
        <dbReference type="Proteomes" id="UP000887565"/>
    </source>
</evidence>
<evidence type="ECO:0000313" key="4">
    <source>
        <dbReference type="WBParaSite" id="nRc.2.0.1.t33426-RA"/>
    </source>
</evidence>
<dbReference type="EC" id="2.7.7.49" evidence="1"/>
<dbReference type="Pfam" id="PF17921">
    <property type="entry name" value="Integrase_H2C2"/>
    <property type="match status" value="1"/>
</dbReference>
<dbReference type="AlphaFoldDB" id="A0A915K3Z6"/>
<keyword evidence="3" id="KW-1185">Reference proteome</keyword>
<dbReference type="GO" id="GO:0003964">
    <property type="term" value="F:RNA-directed DNA polymerase activity"/>
    <property type="evidence" value="ECO:0007669"/>
    <property type="project" value="UniProtKB-EC"/>
</dbReference>
<dbReference type="Gene3D" id="1.10.340.70">
    <property type="match status" value="1"/>
</dbReference>
<organism evidence="3 4">
    <name type="scientific">Romanomermis culicivorax</name>
    <name type="common">Nematode worm</name>
    <dbReference type="NCBI Taxonomy" id="13658"/>
    <lineage>
        <taxon>Eukaryota</taxon>
        <taxon>Metazoa</taxon>
        <taxon>Ecdysozoa</taxon>
        <taxon>Nematoda</taxon>
        <taxon>Enoplea</taxon>
        <taxon>Dorylaimia</taxon>
        <taxon>Mermithida</taxon>
        <taxon>Mermithoidea</taxon>
        <taxon>Mermithidae</taxon>
        <taxon>Romanomermis</taxon>
    </lineage>
</organism>
<evidence type="ECO:0000259" key="2">
    <source>
        <dbReference type="Pfam" id="PF17921"/>
    </source>
</evidence>
<reference evidence="4" key="1">
    <citation type="submission" date="2022-11" db="UniProtKB">
        <authorList>
            <consortium name="WormBaseParasite"/>
        </authorList>
    </citation>
    <scope>IDENTIFICATION</scope>
</reference>
<dbReference type="InterPro" id="IPR041588">
    <property type="entry name" value="Integrase_H2C2"/>
</dbReference>
<sequence>MWLEGQPSPGRIPHSILRCSKDLAVDQGLLLKTDQIVVPSKLRRQLMNKAHEGYPSIARAKIKLPETYWWPGITADIEEMIRHCQGCQDSAKSNPRLTIPIHCRYRKPPGRKLRSTSPEPRHHIKIDLQSSSLITSPVSLKFDCALITLLKG</sequence>
<dbReference type="Proteomes" id="UP000887565">
    <property type="component" value="Unplaced"/>
</dbReference>
<dbReference type="InterPro" id="IPR050951">
    <property type="entry name" value="Retrovirus_Pol_polyprotein"/>
</dbReference>
<dbReference type="WBParaSite" id="nRc.2.0.1.t33426-RA">
    <property type="protein sequence ID" value="nRc.2.0.1.t33426-RA"/>
    <property type="gene ID" value="nRc.2.0.1.g33426"/>
</dbReference>
<protein>
    <recommendedName>
        <fullName evidence="1">RNA-directed DNA polymerase</fullName>
        <ecNumber evidence="1">2.7.7.49</ecNumber>
    </recommendedName>
</protein>